<dbReference type="EMBL" id="CP121689">
    <property type="protein sequence ID" value="WZL75435.1"/>
    <property type="molecule type" value="Genomic_DNA"/>
</dbReference>
<accession>A0ABZ2Y8T6</accession>
<sequence>MMLTPQRERMRKTLKGEIPDKIPHGEVMIDDFLVERLTGTEMPFARKNSNIHWAFDRLSETEFQAHLKARELLGCDFLVVFPLQKLNEISKRDGYPVVRDLWGRVLILSPYTFETIYHPLTNIDDLRKYRFPKPEEFSWDNIELWLNDSPFFVACQIDVGFSMFAELIGYERLMFYIKDNKKEVVNFATRFYDFAKEMAQKAIEKGAECIWLADDFAHNNGTFIAPQDLYEIDFRFMKTLVDEVHKKGSLVNLHACGRVSTVIDILVELGIDSLHGLQPAAGNDIFLIKERYGKKNYSYW</sequence>
<organism evidence="2 3">
    <name type="scientific">Thermatribacter velox</name>
    <dbReference type="NCBI Taxonomy" id="3039681"/>
    <lineage>
        <taxon>Bacteria</taxon>
        <taxon>Pseudomonadati</taxon>
        <taxon>Atribacterota</taxon>
        <taxon>Atribacteria</taxon>
        <taxon>Atribacterales</taxon>
        <taxon>Thermatribacteraceae</taxon>
        <taxon>Thermatribacter</taxon>
    </lineage>
</organism>
<dbReference type="SUPFAM" id="SSF51726">
    <property type="entry name" value="UROD/MetE-like"/>
    <property type="match status" value="1"/>
</dbReference>
<dbReference type="InterPro" id="IPR038071">
    <property type="entry name" value="UROD/MetE-like_sf"/>
</dbReference>
<reference evidence="2 3" key="1">
    <citation type="submission" date="2023-03" db="EMBL/GenBank/DDBJ databases">
        <title>Novel Species.</title>
        <authorList>
            <person name="Ma S."/>
        </authorList>
    </citation>
    <scope>NUCLEOTIDE SEQUENCE [LARGE SCALE GENOMIC DNA]</scope>
    <source>
        <strain evidence="2 3">B11</strain>
    </source>
</reference>
<feature type="domain" description="Uroporphyrinogen decarboxylase (URO-D)" evidence="1">
    <location>
        <begin position="161"/>
        <end position="274"/>
    </location>
</feature>
<evidence type="ECO:0000259" key="1">
    <source>
        <dbReference type="Pfam" id="PF01208"/>
    </source>
</evidence>
<gene>
    <name evidence="2" type="ORF">QBE54_07515</name>
</gene>
<proteinExistence type="predicted"/>
<dbReference type="InterPro" id="IPR000257">
    <property type="entry name" value="Uroporphyrinogen_deCOase"/>
</dbReference>
<keyword evidence="3" id="KW-1185">Reference proteome</keyword>
<evidence type="ECO:0000313" key="3">
    <source>
        <dbReference type="Proteomes" id="UP001461341"/>
    </source>
</evidence>
<dbReference type="RefSeq" id="WP_369017582.1">
    <property type="nucleotide sequence ID" value="NZ_CP121689.1"/>
</dbReference>
<dbReference type="Proteomes" id="UP001461341">
    <property type="component" value="Chromosome"/>
</dbReference>
<dbReference type="Pfam" id="PF01208">
    <property type="entry name" value="URO-D"/>
    <property type="match status" value="1"/>
</dbReference>
<protein>
    <submittedName>
        <fullName evidence="2">Uroporphyrinogen decarboxylase family protein</fullName>
    </submittedName>
</protein>
<dbReference type="PANTHER" id="PTHR47099">
    <property type="entry name" value="METHYLCOBAMIDE:COM METHYLTRANSFERASE MTBA"/>
    <property type="match status" value="1"/>
</dbReference>
<name>A0ABZ2Y8T6_9BACT</name>
<evidence type="ECO:0000313" key="2">
    <source>
        <dbReference type="EMBL" id="WZL75435.1"/>
    </source>
</evidence>
<dbReference type="InterPro" id="IPR052024">
    <property type="entry name" value="Methanogen_methyltrans"/>
</dbReference>
<dbReference type="PANTHER" id="PTHR47099:SF1">
    <property type="entry name" value="METHYLCOBAMIDE:COM METHYLTRANSFERASE MTBA"/>
    <property type="match status" value="1"/>
</dbReference>
<dbReference type="Gene3D" id="3.20.20.210">
    <property type="match status" value="1"/>
</dbReference>